<sequence length="96" mass="10826">MHIILLLLLTVLNVFCSSPTTFPTEHAYQDGKILRVPLNDTASEDLLEKWLSQAVSGLMAAVASRRRPSTWCLMHYLNAITAGWTIVVYSRIFFTV</sequence>
<proteinExistence type="predicted"/>
<organism evidence="2 3">
    <name type="scientific">Heterorhabditis bacteriophora</name>
    <name type="common">Entomopathogenic nematode worm</name>
    <dbReference type="NCBI Taxonomy" id="37862"/>
    <lineage>
        <taxon>Eukaryota</taxon>
        <taxon>Metazoa</taxon>
        <taxon>Ecdysozoa</taxon>
        <taxon>Nematoda</taxon>
        <taxon>Chromadorea</taxon>
        <taxon>Rhabditida</taxon>
        <taxon>Rhabditina</taxon>
        <taxon>Rhabditomorpha</taxon>
        <taxon>Strongyloidea</taxon>
        <taxon>Heterorhabditidae</taxon>
        <taxon>Heterorhabditis</taxon>
    </lineage>
</organism>
<dbReference type="Proteomes" id="UP000095283">
    <property type="component" value="Unplaced"/>
</dbReference>
<accession>A0A1I7X5K7</accession>
<dbReference type="WBParaSite" id="Hba_12703">
    <property type="protein sequence ID" value="Hba_12703"/>
    <property type="gene ID" value="Hba_12703"/>
</dbReference>
<evidence type="ECO:0000256" key="1">
    <source>
        <dbReference type="SAM" id="SignalP"/>
    </source>
</evidence>
<evidence type="ECO:0000313" key="3">
    <source>
        <dbReference type="WBParaSite" id="Hba_12703"/>
    </source>
</evidence>
<keyword evidence="2" id="KW-1185">Reference proteome</keyword>
<feature type="signal peptide" evidence="1">
    <location>
        <begin position="1"/>
        <end position="16"/>
    </location>
</feature>
<name>A0A1I7X5K7_HETBA</name>
<feature type="chain" id="PRO_5009310995" evidence="1">
    <location>
        <begin position="17"/>
        <end position="96"/>
    </location>
</feature>
<protein>
    <submittedName>
        <fullName evidence="3">Secreted protein</fullName>
    </submittedName>
</protein>
<evidence type="ECO:0000313" key="2">
    <source>
        <dbReference type="Proteomes" id="UP000095283"/>
    </source>
</evidence>
<keyword evidence="1" id="KW-0732">Signal</keyword>
<dbReference type="AlphaFoldDB" id="A0A1I7X5K7"/>
<reference evidence="3" key="1">
    <citation type="submission" date="2016-11" db="UniProtKB">
        <authorList>
            <consortium name="WormBaseParasite"/>
        </authorList>
    </citation>
    <scope>IDENTIFICATION</scope>
</reference>